<dbReference type="OrthoDB" id="166335at2759"/>
<protein>
    <submittedName>
        <fullName evidence="3">Uncharacterized protein</fullName>
    </submittedName>
</protein>
<dbReference type="EMBL" id="JH767180">
    <property type="protein sequence ID" value="EQC29916.1"/>
    <property type="molecule type" value="Genomic_DNA"/>
</dbReference>
<feature type="coiled-coil region" evidence="1">
    <location>
        <begin position="12"/>
        <end position="39"/>
    </location>
</feature>
<reference evidence="3 4" key="1">
    <citation type="submission" date="2012-04" db="EMBL/GenBank/DDBJ databases">
        <title>The Genome Sequence of Saprolegnia declina VS20.</title>
        <authorList>
            <consortium name="The Broad Institute Genome Sequencing Platform"/>
            <person name="Russ C."/>
            <person name="Nusbaum C."/>
            <person name="Tyler B."/>
            <person name="van West P."/>
            <person name="Dieguez-Uribeondo J."/>
            <person name="de Bruijn I."/>
            <person name="Tripathy S."/>
            <person name="Jiang R."/>
            <person name="Young S.K."/>
            <person name="Zeng Q."/>
            <person name="Gargeya S."/>
            <person name="Fitzgerald M."/>
            <person name="Haas B."/>
            <person name="Abouelleil A."/>
            <person name="Alvarado L."/>
            <person name="Arachchi H.M."/>
            <person name="Berlin A."/>
            <person name="Chapman S.B."/>
            <person name="Goldberg J."/>
            <person name="Griggs A."/>
            <person name="Gujja S."/>
            <person name="Hansen M."/>
            <person name="Howarth C."/>
            <person name="Imamovic A."/>
            <person name="Larimer J."/>
            <person name="McCowen C."/>
            <person name="Montmayeur A."/>
            <person name="Murphy C."/>
            <person name="Neiman D."/>
            <person name="Pearson M."/>
            <person name="Priest M."/>
            <person name="Roberts A."/>
            <person name="Saif S."/>
            <person name="Shea T."/>
            <person name="Sisk P."/>
            <person name="Sykes S."/>
            <person name="Wortman J."/>
            <person name="Nusbaum C."/>
            <person name="Birren B."/>
        </authorList>
    </citation>
    <scope>NUCLEOTIDE SEQUENCE [LARGE SCALE GENOMIC DNA]</scope>
    <source>
        <strain evidence="3 4">VS20</strain>
    </source>
</reference>
<keyword evidence="1" id="KW-0175">Coiled coil</keyword>
<name>T0Q5Q2_SAPDV</name>
<feature type="coiled-coil region" evidence="1">
    <location>
        <begin position="288"/>
        <end position="371"/>
    </location>
</feature>
<dbReference type="InParanoid" id="T0Q5Q2"/>
<evidence type="ECO:0000313" key="3">
    <source>
        <dbReference type="EMBL" id="EQC29916.1"/>
    </source>
</evidence>
<evidence type="ECO:0000256" key="1">
    <source>
        <dbReference type="SAM" id="Coils"/>
    </source>
</evidence>
<proteinExistence type="predicted"/>
<dbReference type="eggNOG" id="ENOG502S87H">
    <property type="taxonomic scope" value="Eukaryota"/>
</dbReference>
<feature type="compositionally biased region" description="Polar residues" evidence="2">
    <location>
        <begin position="493"/>
        <end position="503"/>
    </location>
</feature>
<organism evidence="3 4">
    <name type="scientific">Saprolegnia diclina (strain VS20)</name>
    <dbReference type="NCBI Taxonomy" id="1156394"/>
    <lineage>
        <taxon>Eukaryota</taxon>
        <taxon>Sar</taxon>
        <taxon>Stramenopiles</taxon>
        <taxon>Oomycota</taxon>
        <taxon>Saprolegniomycetes</taxon>
        <taxon>Saprolegniales</taxon>
        <taxon>Saprolegniaceae</taxon>
        <taxon>Saprolegnia</taxon>
    </lineage>
</organism>
<keyword evidence="4" id="KW-1185">Reference proteome</keyword>
<evidence type="ECO:0000313" key="4">
    <source>
        <dbReference type="Proteomes" id="UP000030762"/>
    </source>
</evidence>
<feature type="region of interest" description="Disordered" evidence="2">
    <location>
        <begin position="483"/>
        <end position="503"/>
    </location>
</feature>
<feature type="region of interest" description="Disordered" evidence="2">
    <location>
        <begin position="522"/>
        <end position="586"/>
    </location>
</feature>
<dbReference type="VEuPathDB" id="FungiDB:SDRG_12460"/>
<accession>T0Q5Q2</accession>
<feature type="coiled-coil region" evidence="1">
    <location>
        <begin position="456"/>
        <end position="483"/>
    </location>
</feature>
<feature type="compositionally biased region" description="Low complexity" evidence="2">
    <location>
        <begin position="543"/>
        <end position="553"/>
    </location>
</feature>
<dbReference type="RefSeq" id="XP_008616755.1">
    <property type="nucleotide sequence ID" value="XM_008618533.1"/>
</dbReference>
<dbReference type="AlphaFoldDB" id="T0Q5Q2"/>
<gene>
    <name evidence="3" type="ORF">SDRG_12460</name>
</gene>
<dbReference type="Proteomes" id="UP000030762">
    <property type="component" value="Unassembled WGS sequence"/>
</dbReference>
<feature type="compositionally biased region" description="Low complexity" evidence="2">
    <location>
        <begin position="624"/>
        <end position="645"/>
    </location>
</feature>
<sequence length="701" mass="77823">MDRSGSEAYELVGSAKSRLDEIERDRMDLKMEVAHLRSRLLERVGGDTSALELEEESFMLKKELITKERMLAEQAGYLSGLEQEHQKALMNLQKLDAAWRASAVKTQQLQETLEMHQKKAHSLDAMRKVLQAQDEAARALQEKIDELQASLAAKDRAAASAEVELHAATEDLAAARMELHAQATANDAVHRSTALDLEHAKEKIAHGQGQVSALREHAEHLEQANTALETSNGLLKAKVLQLTEENAASSIHASTSKSDYQRKVHECTALQDDVEKLTADVYTRDVELQLSRQTVAALEQELDETRRERSRLDERVTTLDTLLASTKTQLHAAESTVQRLEGAFNAQVQSATELEGRLAETTTKLRVAEQTIAHLDMSVRDAKKAAVDTRALEVQITKRIESELETTWRTQVLAAEHRARELDAAYEKNRHELMTWQSDVCTRLGVASPADVALMLERRDHEHAELLRSVETLQNELRRAKTQPRLTEAKPVTPSSPSLSTWTHEVERTERFRLGLRRDTTAPVATCPTPETKPPPKIKPPKTELTPKITPTPETKPETSRTTTLVSTHKPLSRPVDAKPTTPRALDLFKPSPLSFRPVTLRKPLDLKASGPRSTPSLVKPVFPSTTPVAATTRTTPTTTPTTVSEPRRLFPSRGTPEVHARSTASGSTLLGLKRKAGDLSLPTLPKPKFSFGKSRFPKAP</sequence>
<dbReference type="OMA" id="RIQNQCD"/>
<feature type="coiled-coil region" evidence="1">
    <location>
        <begin position="123"/>
        <end position="178"/>
    </location>
</feature>
<evidence type="ECO:0000256" key="2">
    <source>
        <dbReference type="SAM" id="MobiDB-lite"/>
    </source>
</evidence>
<feature type="region of interest" description="Disordered" evidence="2">
    <location>
        <begin position="607"/>
        <end position="701"/>
    </location>
</feature>
<dbReference type="GeneID" id="19953187"/>
<dbReference type="STRING" id="1156394.T0Q5Q2"/>